<evidence type="ECO:0000259" key="15">
    <source>
        <dbReference type="Pfam" id="PF07715"/>
    </source>
</evidence>
<evidence type="ECO:0000256" key="13">
    <source>
        <dbReference type="SAM" id="SignalP"/>
    </source>
</evidence>
<dbReference type="InterPro" id="IPR036942">
    <property type="entry name" value="Beta-barrel_TonB_sf"/>
</dbReference>
<dbReference type="PANTHER" id="PTHR32552">
    <property type="entry name" value="FERRICHROME IRON RECEPTOR-RELATED"/>
    <property type="match status" value="1"/>
</dbReference>
<sequence length="1044" mass="113953">MKTKFSGILTLILAFVVHISFAQEKTISGTVSDNSGLPLPGATVLVKGTTTGTSTDFDGNYTISVNQGSVLVFSFVGYTTQEIIVGASSTINITLVEDATSLEEVVVTAQGIKREKKALGYAVTTIDSDAIESKPETDVAKLLTGKVAGVQVNTAGGFLGVTPNVIIRSKNSITGNNQPLYIIDGIPIAGDRTFDLDPNNIASTSVLKGLAASTLYGEDGRNGVILIQTKTGSSATRDKKFEIEILQTTSLLSVANLPEYQNKYGQGSDNDINTTFFGTWGAAFDGQIVPHPLAIDAYAESFPQFQGATVEYKAAPDNVADFFNSELATNTSVLVSKRTEEASFAFNVSYADQKGFVESNSLKRLNLSFGGDIKLSNKFTLSAKADFSDTDTNRPSLATFQLLTWIPRNLDIHNLPYEDPNTGASVYYRTTITNPIWNIKNSGFGLFTDRFIGSTNLKYDFSEKTSLTYTYGLDLYNERNLNFTNKGGNENPLGFMTSFDNYNKVQNHRFIFAFNSIDLNDSFSMNGQLGFETKNTIRDVYGVTGTDQVVFGVLDLDNFREHVPVTRSSTLDGFAITPSEQNRIGLFGAVDFAYKNYLYLNVQARNDWASTVEKENQSVFYPSVALSFIPSSAFEGFGGDYLKFRASYGSSASFPLAYQTRPTLNSQANGWINPYDNSVVAFNSVDSFLPNPDLGPEFLKEYEVGAEGRFFNNRLSFDLSLYHKTIEDQILFSNLPNSTGYVLTQINAGDVETKGIELGLTITPIQTDDFTWSLNNNFTAYESTVQNLPVDLVSIGSATGGDGSVLNTAINGEPFGVFRGTYAVKDDNGNLLINPTTGKIIFSDDVGLDNKIIGDPNEDFRFTTINTITYKNISLSAQLEYVYGGDIYSNTASNLLRRGVTIDTQDREGSYIIPGVLGDPATGLALTDGNGDPIPNNVQIGANDLYFINLQDVDENVVYDATVIRLRDVSLSYKMPSKLLEKTPFGTMSFTLSGNNLWFDTPNLPEGLNLDPEVLATGQGNTFGVDFQNAPSYKQYSFSVKLTF</sequence>
<evidence type="ECO:0000256" key="7">
    <source>
        <dbReference type="ARBA" id="ARBA00023065"/>
    </source>
</evidence>
<dbReference type="InterPro" id="IPR000531">
    <property type="entry name" value="Beta-barrel_TonB"/>
</dbReference>
<dbReference type="InterPro" id="IPR039426">
    <property type="entry name" value="TonB-dep_rcpt-like"/>
</dbReference>
<dbReference type="FunFam" id="2.60.40.1120:FF:000003">
    <property type="entry name" value="Outer membrane protein Omp121"/>
    <property type="match status" value="1"/>
</dbReference>
<evidence type="ECO:0000256" key="1">
    <source>
        <dbReference type="ARBA" id="ARBA00004571"/>
    </source>
</evidence>
<dbReference type="NCBIfam" id="TIGR04056">
    <property type="entry name" value="OMP_RagA_SusC"/>
    <property type="match status" value="1"/>
</dbReference>
<evidence type="ECO:0000256" key="3">
    <source>
        <dbReference type="ARBA" id="ARBA00022452"/>
    </source>
</evidence>
<keyword evidence="3 11" id="KW-1134">Transmembrane beta strand</keyword>
<dbReference type="InterPro" id="IPR012910">
    <property type="entry name" value="Plug_dom"/>
</dbReference>
<dbReference type="GO" id="GO:0006826">
    <property type="term" value="P:iron ion transport"/>
    <property type="evidence" value="ECO:0007669"/>
    <property type="project" value="UniProtKB-KW"/>
</dbReference>
<dbReference type="SUPFAM" id="SSF56935">
    <property type="entry name" value="Porins"/>
    <property type="match status" value="1"/>
</dbReference>
<dbReference type="SUPFAM" id="SSF49464">
    <property type="entry name" value="Carboxypeptidase regulatory domain-like"/>
    <property type="match status" value="1"/>
</dbReference>
<dbReference type="Pfam" id="PF13715">
    <property type="entry name" value="CarbopepD_reg_2"/>
    <property type="match status" value="1"/>
</dbReference>
<keyword evidence="7" id="KW-0406">Ion transport</keyword>
<feature type="domain" description="TonB-dependent receptor-like beta-barrel" evidence="14">
    <location>
        <begin position="415"/>
        <end position="892"/>
    </location>
</feature>
<dbReference type="Gene3D" id="2.60.40.1120">
    <property type="entry name" value="Carboxypeptidase-like, regulatory domain"/>
    <property type="match status" value="1"/>
</dbReference>
<dbReference type="Proteomes" id="UP000295814">
    <property type="component" value="Unassembled WGS sequence"/>
</dbReference>
<evidence type="ECO:0000256" key="9">
    <source>
        <dbReference type="ARBA" id="ARBA00023136"/>
    </source>
</evidence>
<dbReference type="Pfam" id="PF07715">
    <property type="entry name" value="Plug"/>
    <property type="match status" value="1"/>
</dbReference>
<feature type="signal peptide" evidence="13">
    <location>
        <begin position="1"/>
        <end position="22"/>
    </location>
</feature>
<evidence type="ECO:0000256" key="2">
    <source>
        <dbReference type="ARBA" id="ARBA00022448"/>
    </source>
</evidence>
<evidence type="ECO:0000256" key="12">
    <source>
        <dbReference type="RuleBase" id="RU003357"/>
    </source>
</evidence>
<organism evidence="16 17">
    <name type="scientific">Seonamhaeicola sediminis</name>
    <dbReference type="NCBI Taxonomy" id="2528206"/>
    <lineage>
        <taxon>Bacteria</taxon>
        <taxon>Pseudomonadati</taxon>
        <taxon>Bacteroidota</taxon>
        <taxon>Flavobacteriia</taxon>
        <taxon>Flavobacteriales</taxon>
        <taxon>Flavobacteriaceae</taxon>
    </lineage>
</organism>
<dbReference type="Gene3D" id="2.170.130.10">
    <property type="entry name" value="TonB-dependent receptor, plug domain"/>
    <property type="match status" value="1"/>
</dbReference>
<evidence type="ECO:0000256" key="10">
    <source>
        <dbReference type="ARBA" id="ARBA00023237"/>
    </source>
</evidence>
<keyword evidence="17" id="KW-1185">Reference proteome</keyword>
<dbReference type="RefSeq" id="WP_133357248.1">
    <property type="nucleotide sequence ID" value="NZ_SMZJ02000009.1"/>
</dbReference>
<evidence type="ECO:0000313" key="16">
    <source>
        <dbReference type="EMBL" id="TWO31646.1"/>
    </source>
</evidence>
<keyword evidence="6" id="KW-0408">Iron</keyword>
<feature type="domain" description="TonB-dependent receptor plug" evidence="15">
    <location>
        <begin position="117"/>
        <end position="224"/>
    </location>
</feature>
<evidence type="ECO:0000313" key="17">
    <source>
        <dbReference type="Proteomes" id="UP000295814"/>
    </source>
</evidence>
<proteinExistence type="inferred from homology"/>
<feature type="chain" id="PRO_5022795991" evidence="13">
    <location>
        <begin position="23"/>
        <end position="1044"/>
    </location>
</feature>
<protein>
    <submittedName>
        <fullName evidence="16">SusC/RagA family TonB-linked outer membrane protein</fullName>
    </submittedName>
</protein>
<evidence type="ECO:0000256" key="5">
    <source>
        <dbReference type="ARBA" id="ARBA00022692"/>
    </source>
</evidence>
<keyword evidence="8 12" id="KW-0798">TonB box</keyword>
<reference evidence="16 17" key="2">
    <citation type="submission" date="2019-07" db="EMBL/GenBank/DDBJ databases">
        <title>Seonamhaeicola sp. W255 draft genome.</title>
        <authorList>
            <person name="Zhang X.-Y."/>
            <person name="Zhang R."/>
            <person name="Zhong Y.-L."/>
            <person name="Du Z.-J."/>
        </authorList>
    </citation>
    <scope>NUCLEOTIDE SEQUENCE [LARGE SCALE GENOMIC DNA]</scope>
    <source>
        <strain evidence="16 17">W255</strain>
    </source>
</reference>
<comment type="subcellular location">
    <subcellularLocation>
        <location evidence="1 11">Cell outer membrane</location>
        <topology evidence="1 11">Multi-pass membrane protein</topology>
    </subcellularLocation>
</comment>
<dbReference type="Gene3D" id="2.40.170.20">
    <property type="entry name" value="TonB-dependent receptor, beta-barrel domain"/>
    <property type="match status" value="1"/>
</dbReference>
<accession>A0A562YB85</accession>
<dbReference type="AlphaFoldDB" id="A0A562YB85"/>
<dbReference type="InterPro" id="IPR008969">
    <property type="entry name" value="CarboxyPept-like_regulatory"/>
</dbReference>
<keyword evidence="5 11" id="KW-0812">Transmembrane</keyword>
<dbReference type="InterPro" id="IPR023996">
    <property type="entry name" value="TonB-dep_OMP_SusC/RagA"/>
</dbReference>
<comment type="similarity">
    <text evidence="11 12">Belongs to the TonB-dependent receptor family.</text>
</comment>
<evidence type="ECO:0000259" key="14">
    <source>
        <dbReference type="Pfam" id="PF00593"/>
    </source>
</evidence>
<dbReference type="GO" id="GO:0009279">
    <property type="term" value="C:cell outer membrane"/>
    <property type="evidence" value="ECO:0007669"/>
    <property type="project" value="UniProtKB-SubCell"/>
</dbReference>
<keyword evidence="2 11" id="KW-0813">Transport</keyword>
<reference evidence="16 17" key="1">
    <citation type="submission" date="2019-03" db="EMBL/GenBank/DDBJ databases">
        <authorList>
            <person name="Zhong Y.L."/>
        </authorList>
    </citation>
    <scope>NUCLEOTIDE SEQUENCE [LARGE SCALE GENOMIC DNA]</scope>
    <source>
        <strain evidence="16 17">W255</strain>
    </source>
</reference>
<keyword evidence="10 11" id="KW-0998">Cell outer membrane</keyword>
<keyword evidence="4" id="KW-0410">Iron transport</keyword>
<dbReference type="OrthoDB" id="9768177at2"/>
<keyword evidence="9 11" id="KW-0472">Membrane</keyword>
<dbReference type="PROSITE" id="PS52016">
    <property type="entry name" value="TONB_DEPENDENT_REC_3"/>
    <property type="match status" value="1"/>
</dbReference>
<dbReference type="InterPro" id="IPR037066">
    <property type="entry name" value="Plug_dom_sf"/>
</dbReference>
<comment type="caution">
    <text evidence="16">The sequence shown here is derived from an EMBL/GenBank/DDBJ whole genome shotgun (WGS) entry which is preliminary data.</text>
</comment>
<name>A0A562YB85_9FLAO</name>
<dbReference type="PANTHER" id="PTHR32552:SF81">
    <property type="entry name" value="TONB-DEPENDENT OUTER MEMBRANE RECEPTOR"/>
    <property type="match status" value="1"/>
</dbReference>
<dbReference type="EMBL" id="SMZJ02000009">
    <property type="protein sequence ID" value="TWO31646.1"/>
    <property type="molecule type" value="Genomic_DNA"/>
</dbReference>
<dbReference type="Pfam" id="PF00593">
    <property type="entry name" value="TonB_dep_Rec_b-barrel"/>
    <property type="match status" value="1"/>
</dbReference>
<keyword evidence="13" id="KW-0732">Signal</keyword>
<evidence type="ECO:0000256" key="4">
    <source>
        <dbReference type="ARBA" id="ARBA00022496"/>
    </source>
</evidence>
<evidence type="ECO:0000256" key="11">
    <source>
        <dbReference type="PROSITE-ProRule" id="PRU01360"/>
    </source>
</evidence>
<gene>
    <name evidence="16" type="ORF">E1J38_012860</name>
</gene>
<evidence type="ECO:0000256" key="6">
    <source>
        <dbReference type="ARBA" id="ARBA00023004"/>
    </source>
</evidence>
<evidence type="ECO:0000256" key="8">
    <source>
        <dbReference type="ARBA" id="ARBA00023077"/>
    </source>
</evidence>